<evidence type="ECO:0000313" key="2">
    <source>
        <dbReference type="Proteomes" id="UP000294335"/>
    </source>
</evidence>
<proteinExistence type="predicted"/>
<keyword evidence="2" id="KW-1185">Reference proteome</keyword>
<feature type="non-terminal residue" evidence="1">
    <location>
        <position position="186"/>
    </location>
</feature>
<reference evidence="1 2" key="1">
    <citation type="submission" date="2018-02" db="EMBL/GenBank/DDBJ databases">
        <authorList>
            <person name="Dubost A."/>
        </authorList>
    </citation>
    <scope>NUCLEOTIDE SEQUENCE [LARGE SCALE GENOMIC DNA]</scope>
    <source>
        <strain evidence="2">JV551A3</strain>
    </source>
</reference>
<dbReference type="AlphaFoldDB" id="A0AAQ1PB97"/>
<dbReference type="Proteomes" id="UP000294335">
    <property type="component" value="Unassembled WGS sequence"/>
</dbReference>
<dbReference type="EMBL" id="OPYN01000111">
    <property type="protein sequence ID" value="SPO61039.1"/>
    <property type="molecule type" value="Genomic_DNA"/>
</dbReference>
<name>A0AAQ1PB97_9PSED</name>
<sequence>MWHTEPDPVLCHGAPPHLPQRQPDAPVGHGVRLSRCRVARHRRIADGRQAQCAWRVGAAGPHSRRGQVRGLNLGRQMLALVQSNAELVHQRLLLVGQAVQRLADPRRLVGLPRQRLGDVADGRHVAVDFLGHRALLLGGRGDLQVHVGDHRHGLADALQRGDCLANLLHAALCLAVAVVHGPDHFA</sequence>
<comment type="caution">
    <text evidence="1">The sequence shown here is derived from an EMBL/GenBank/DDBJ whole genome shotgun (WGS) entry which is preliminary data.</text>
</comment>
<protein>
    <submittedName>
        <fullName evidence="1">Uncharacterized protein</fullName>
    </submittedName>
</protein>
<evidence type="ECO:0000313" key="1">
    <source>
        <dbReference type="EMBL" id="SPO61039.1"/>
    </source>
</evidence>
<gene>
    <name evidence="1" type="ORF">JV551A3_V1_1110002</name>
</gene>
<organism evidence="1 2">
    <name type="scientific">Pseudomonas inefficax</name>
    <dbReference type="NCBI Taxonomy" id="2078786"/>
    <lineage>
        <taxon>Bacteria</taxon>
        <taxon>Pseudomonadati</taxon>
        <taxon>Pseudomonadota</taxon>
        <taxon>Gammaproteobacteria</taxon>
        <taxon>Pseudomonadales</taxon>
        <taxon>Pseudomonadaceae</taxon>
        <taxon>Pseudomonas</taxon>
    </lineage>
</organism>
<accession>A0AAQ1PB97</accession>